<feature type="signal peptide" evidence="6">
    <location>
        <begin position="1"/>
        <end position="17"/>
    </location>
</feature>
<evidence type="ECO:0000256" key="5">
    <source>
        <dbReference type="PIRSR" id="PIRSR634016-3"/>
    </source>
</evidence>
<dbReference type="GO" id="GO:0042277">
    <property type="term" value="F:peptide binding"/>
    <property type="evidence" value="ECO:0007669"/>
    <property type="project" value="TreeGrafter"/>
</dbReference>
<evidence type="ECO:0000313" key="9">
    <source>
        <dbReference type="Proteomes" id="UP000694925"/>
    </source>
</evidence>
<dbReference type="GO" id="GO:0005886">
    <property type="term" value="C:plasma membrane"/>
    <property type="evidence" value="ECO:0007669"/>
    <property type="project" value="UniProtKB-SubCell"/>
</dbReference>
<dbReference type="SUPFAM" id="SSF55486">
    <property type="entry name" value="Metalloproteases ('zincins'), catalytic domain"/>
    <property type="match status" value="1"/>
</dbReference>
<keyword evidence="2" id="KW-0336">GPI-anchor</keyword>
<comment type="cofactor">
    <cofactor evidence="5">
        <name>Zn(2+)</name>
        <dbReference type="ChEBI" id="CHEBI:29105"/>
    </cofactor>
    <text evidence="5">Binds 1 zinc ion per subunit.</text>
</comment>
<dbReference type="RefSeq" id="XP_026672067.1">
    <property type="nucleotide sequence ID" value="XM_026816266.1"/>
</dbReference>
<keyword evidence="9" id="KW-1185">Reference proteome</keyword>
<dbReference type="InterPro" id="IPR001930">
    <property type="entry name" value="Peptidase_M1"/>
</dbReference>
<dbReference type="Gene3D" id="1.25.50.20">
    <property type="match status" value="1"/>
</dbReference>
<dbReference type="KEGG" id="ccal:108628136"/>
<dbReference type="Pfam" id="PF17900">
    <property type="entry name" value="Peptidase_M1_N"/>
    <property type="match status" value="1"/>
</dbReference>
<accession>A0AAJ7WDA5</accession>
<dbReference type="SUPFAM" id="SSF63737">
    <property type="entry name" value="Leukotriene A4 hydrolase N-terminal domain"/>
    <property type="match status" value="1"/>
</dbReference>
<keyword evidence="2" id="KW-0472">Membrane</keyword>
<evidence type="ECO:0000256" key="3">
    <source>
        <dbReference type="ARBA" id="ARBA00023288"/>
    </source>
</evidence>
<dbReference type="GO" id="GO:0006508">
    <property type="term" value="P:proteolysis"/>
    <property type="evidence" value="ECO:0007669"/>
    <property type="project" value="InterPro"/>
</dbReference>
<dbReference type="InterPro" id="IPR014782">
    <property type="entry name" value="Peptidase_M1_dom"/>
</dbReference>
<reference evidence="10" key="1">
    <citation type="submission" date="2025-08" db="UniProtKB">
        <authorList>
            <consortium name="RefSeq"/>
        </authorList>
    </citation>
    <scope>IDENTIFICATION</scope>
    <source>
        <tissue evidence="10">Whole body</tissue>
    </source>
</reference>
<dbReference type="AlphaFoldDB" id="A0AAJ7WDA5"/>
<feature type="non-terminal residue" evidence="10">
    <location>
        <position position="481"/>
    </location>
</feature>
<keyword evidence="6" id="KW-0732">Signal</keyword>
<evidence type="ECO:0000313" key="10">
    <source>
        <dbReference type="RefSeq" id="XP_026672067.1"/>
    </source>
</evidence>
<dbReference type="Gene3D" id="3.30.2010.30">
    <property type="match status" value="1"/>
</dbReference>
<protein>
    <submittedName>
        <fullName evidence="10">Aminopeptidase N-like</fullName>
    </submittedName>
</protein>
<dbReference type="GeneID" id="108628136"/>
<dbReference type="InterPro" id="IPR050344">
    <property type="entry name" value="Peptidase_M1_aminopeptidases"/>
</dbReference>
<organism evidence="9 10">
    <name type="scientific">Ceratina calcarata</name>
    <dbReference type="NCBI Taxonomy" id="156304"/>
    <lineage>
        <taxon>Eukaryota</taxon>
        <taxon>Metazoa</taxon>
        <taxon>Ecdysozoa</taxon>
        <taxon>Arthropoda</taxon>
        <taxon>Hexapoda</taxon>
        <taxon>Insecta</taxon>
        <taxon>Pterygota</taxon>
        <taxon>Neoptera</taxon>
        <taxon>Endopterygota</taxon>
        <taxon>Hymenoptera</taxon>
        <taxon>Apocrita</taxon>
        <taxon>Aculeata</taxon>
        <taxon>Apoidea</taxon>
        <taxon>Anthophila</taxon>
        <taxon>Apidae</taxon>
        <taxon>Ceratina</taxon>
        <taxon>Zadontomerus</taxon>
    </lineage>
</organism>
<feature type="binding site" evidence="5">
    <location>
        <position position="315"/>
    </location>
    <ligand>
        <name>Zn(2+)</name>
        <dbReference type="ChEBI" id="CHEBI:29105"/>
        <note>catalytic</note>
    </ligand>
</feature>
<dbReference type="GO" id="GO:0098552">
    <property type="term" value="C:side of membrane"/>
    <property type="evidence" value="ECO:0007669"/>
    <property type="project" value="UniProtKB-KW"/>
</dbReference>
<dbReference type="InterPro" id="IPR045357">
    <property type="entry name" value="Aminopeptidase_N-like_N"/>
</dbReference>
<dbReference type="GO" id="GO:0008270">
    <property type="term" value="F:zinc ion binding"/>
    <property type="evidence" value="ECO:0007669"/>
    <property type="project" value="InterPro"/>
</dbReference>
<sequence length="481" mass="55848">MMRTFVTFLLVLGICRASFPFENINDDEVKLKNILPSGIVKPIAYKLHLKPDLVKFTFDGETEITLIALITDVALTLNSKFLTVHDLKFVDLNTTKTLEITLYKILISILKNYYLSPCKLCKIQFFFHSSWFVSTTHFEPTFARLAFPCWDEPAYKAKFNISLTHNKTFQAISNTDVLKKEEKDGMMITTFKETPLMSTYLVAFVICDYRFKEDKVGNFTYRVWTKESAINYTDYALKMGRKILEFMNLYTNISYQTYMPDKLDQVTIRNFYPGGAMENWGLLIYSETALLYDEASSPINTKFYVLRLVAHEFSHQWFGNLVSPKWWKYLWLNDGFTNYFVYFIAHKRYVAYLTKALTTNVGYEPKANDSDLVKMFRIDAMKWACEAGVKDCTSYAEKIYQEWLKNPQIKLDVNLKTEILCAGVRNANQSTWTHTLEYIIASMPDDDTLDQMPALACSNSSKILTEYLNSTLNPRLIPEPL</sequence>
<evidence type="ECO:0000259" key="7">
    <source>
        <dbReference type="Pfam" id="PF01433"/>
    </source>
</evidence>
<dbReference type="PANTHER" id="PTHR11533:SF290">
    <property type="entry name" value="AMINOPEPTIDASE"/>
    <property type="match status" value="1"/>
</dbReference>
<evidence type="ECO:0000256" key="1">
    <source>
        <dbReference type="ARBA" id="ARBA00004609"/>
    </source>
</evidence>
<feature type="domain" description="Aminopeptidase N-like N-terminal" evidence="8">
    <location>
        <begin position="132"/>
        <end position="201"/>
    </location>
</feature>
<dbReference type="PRINTS" id="PR00756">
    <property type="entry name" value="ALADIPTASE"/>
</dbReference>
<comment type="subcellular location">
    <subcellularLocation>
        <location evidence="1">Cell membrane</location>
        <topology evidence="1">Lipid-anchor</topology>
        <topology evidence="1">GPI-anchor</topology>
    </subcellularLocation>
</comment>
<dbReference type="GO" id="GO:0005737">
    <property type="term" value="C:cytoplasm"/>
    <property type="evidence" value="ECO:0007669"/>
    <property type="project" value="TreeGrafter"/>
</dbReference>
<proteinExistence type="predicted"/>
<feature type="chain" id="PRO_5042533059" evidence="6">
    <location>
        <begin position="18"/>
        <end position="481"/>
    </location>
</feature>
<dbReference type="GO" id="GO:0070006">
    <property type="term" value="F:metalloaminopeptidase activity"/>
    <property type="evidence" value="ECO:0007669"/>
    <property type="project" value="TreeGrafter"/>
</dbReference>
<evidence type="ECO:0000256" key="4">
    <source>
        <dbReference type="PIRSR" id="PIRSR634016-1"/>
    </source>
</evidence>
<keyword evidence="2" id="KW-0325">Glycoprotein</keyword>
<dbReference type="GO" id="GO:0043171">
    <property type="term" value="P:peptide catabolic process"/>
    <property type="evidence" value="ECO:0007669"/>
    <property type="project" value="TreeGrafter"/>
</dbReference>
<dbReference type="Pfam" id="PF01433">
    <property type="entry name" value="Peptidase_M1"/>
    <property type="match status" value="1"/>
</dbReference>
<dbReference type="Proteomes" id="UP000694925">
    <property type="component" value="Unplaced"/>
</dbReference>
<evidence type="ECO:0000256" key="2">
    <source>
        <dbReference type="ARBA" id="ARBA00022622"/>
    </source>
</evidence>
<dbReference type="InterPro" id="IPR042097">
    <property type="entry name" value="Aminopeptidase_N-like_N_sf"/>
</dbReference>
<feature type="binding site" evidence="5">
    <location>
        <position position="311"/>
    </location>
    <ligand>
        <name>Zn(2+)</name>
        <dbReference type="ChEBI" id="CHEBI:29105"/>
        <note>catalytic</note>
    </ligand>
</feature>
<dbReference type="Gene3D" id="2.60.40.1730">
    <property type="entry name" value="tricorn interacting facor f3 domain"/>
    <property type="match status" value="2"/>
</dbReference>
<keyword evidence="5" id="KW-0862">Zinc</keyword>
<dbReference type="InterPro" id="IPR034016">
    <property type="entry name" value="M1_APN-typ"/>
</dbReference>
<feature type="active site" description="Proton acceptor" evidence="4">
    <location>
        <position position="312"/>
    </location>
</feature>
<keyword evidence="3" id="KW-0449">Lipoprotein</keyword>
<feature type="domain" description="Peptidase M1 membrane alanine aminopeptidase" evidence="7">
    <location>
        <begin position="235"/>
        <end position="350"/>
    </location>
</feature>
<name>A0AAJ7WDA5_9HYME</name>
<evidence type="ECO:0000259" key="8">
    <source>
        <dbReference type="Pfam" id="PF17900"/>
    </source>
</evidence>
<gene>
    <name evidence="10" type="primary">LOC108628136</name>
</gene>
<evidence type="ECO:0000256" key="6">
    <source>
        <dbReference type="SAM" id="SignalP"/>
    </source>
</evidence>
<dbReference type="CDD" id="cd09601">
    <property type="entry name" value="M1_APN-Q_like"/>
    <property type="match status" value="1"/>
</dbReference>
<keyword evidence="5" id="KW-0479">Metal-binding</keyword>
<dbReference type="GO" id="GO:0005615">
    <property type="term" value="C:extracellular space"/>
    <property type="evidence" value="ECO:0007669"/>
    <property type="project" value="TreeGrafter"/>
</dbReference>
<dbReference type="PANTHER" id="PTHR11533">
    <property type="entry name" value="PROTEASE M1 ZINC METALLOPROTEASE"/>
    <property type="match status" value="1"/>
</dbReference>